<sequence>MYIGHYHNAGDYLDYDDASVLFPVEELSATVHTHRDAELILRDADSESVLVVKPTGFASSYALTQRPLTVIEIASMNDDTLDHIQSSVDDPGRFEYIQVGRATRSAQNRSLAEY</sequence>
<evidence type="ECO:0000313" key="2">
    <source>
        <dbReference type="EMBL" id="SDF96201.1"/>
    </source>
</evidence>
<dbReference type="STRING" id="660518.SAMN05216218_11282"/>
<feature type="domain" description="DUF8165" evidence="1">
    <location>
        <begin position="1"/>
        <end position="114"/>
    </location>
</feature>
<accession>A0A1G7QCC2</accession>
<dbReference type="RefSeq" id="WP_092693888.1">
    <property type="nucleotide sequence ID" value="NZ_FNBK01000012.1"/>
</dbReference>
<gene>
    <name evidence="2" type="ORF">SAMN05216218_11282</name>
</gene>
<dbReference type="OrthoDB" id="257388at2157"/>
<evidence type="ECO:0000313" key="3">
    <source>
        <dbReference type="Proteomes" id="UP000199076"/>
    </source>
</evidence>
<dbReference type="EMBL" id="FNBK01000012">
    <property type="protein sequence ID" value="SDF96201.1"/>
    <property type="molecule type" value="Genomic_DNA"/>
</dbReference>
<reference evidence="3" key="1">
    <citation type="submission" date="2016-10" db="EMBL/GenBank/DDBJ databases">
        <authorList>
            <person name="Varghese N."/>
            <person name="Submissions S."/>
        </authorList>
    </citation>
    <scope>NUCLEOTIDE SEQUENCE [LARGE SCALE GENOMIC DNA]</scope>
    <source>
        <strain evidence="3">IBRC-M 10760</strain>
    </source>
</reference>
<protein>
    <recommendedName>
        <fullName evidence="1">DUF8165 domain-containing protein</fullName>
    </recommendedName>
</protein>
<proteinExistence type="predicted"/>
<dbReference type="Proteomes" id="UP000199076">
    <property type="component" value="Unassembled WGS sequence"/>
</dbReference>
<name>A0A1G7QCC2_9EURY</name>
<dbReference type="InterPro" id="IPR058472">
    <property type="entry name" value="DUF8165"/>
</dbReference>
<dbReference type="AlphaFoldDB" id="A0A1G7QCC2"/>
<organism evidence="2 3">
    <name type="scientific">Halorientalis regularis</name>
    <dbReference type="NCBI Taxonomy" id="660518"/>
    <lineage>
        <taxon>Archaea</taxon>
        <taxon>Methanobacteriati</taxon>
        <taxon>Methanobacteriota</taxon>
        <taxon>Stenosarchaea group</taxon>
        <taxon>Halobacteria</taxon>
        <taxon>Halobacteriales</taxon>
        <taxon>Haloarculaceae</taxon>
        <taxon>Halorientalis</taxon>
    </lineage>
</organism>
<keyword evidence="3" id="KW-1185">Reference proteome</keyword>
<dbReference type="Pfam" id="PF26489">
    <property type="entry name" value="DUF8165"/>
    <property type="match status" value="1"/>
</dbReference>
<evidence type="ECO:0000259" key="1">
    <source>
        <dbReference type="Pfam" id="PF26489"/>
    </source>
</evidence>